<keyword evidence="3" id="KW-1185">Reference proteome</keyword>
<evidence type="ECO:0000313" key="2">
    <source>
        <dbReference type="EMBL" id="KAF2652923.1"/>
    </source>
</evidence>
<evidence type="ECO:0000313" key="3">
    <source>
        <dbReference type="Proteomes" id="UP000799324"/>
    </source>
</evidence>
<feature type="region of interest" description="Disordered" evidence="1">
    <location>
        <begin position="68"/>
        <end position="88"/>
    </location>
</feature>
<feature type="compositionally biased region" description="Basic and acidic residues" evidence="1">
    <location>
        <begin position="73"/>
        <end position="84"/>
    </location>
</feature>
<gene>
    <name evidence="2" type="ORF">K491DRAFT_760030</name>
</gene>
<reference evidence="2" key="1">
    <citation type="journal article" date="2020" name="Stud. Mycol.">
        <title>101 Dothideomycetes genomes: a test case for predicting lifestyles and emergence of pathogens.</title>
        <authorList>
            <person name="Haridas S."/>
            <person name="Albert R."/>
            <person name="Binder M."/>
            <person name="Bloem J."/>
            <person name="Labutti K."/>
            <person name="Salamov A."/>
            <person name="Andreopoulos B."/>
            <person name="Baker S."/>
            <person name="Barry K."/>
            <person name="Bills G."/>
            <person name="Bluhm B."/>
            <person name="Cannon C."/>
            <person name="Castanera R."/>
            <person name="Culley D."/>
            <person name="Daum C."/>
            <person name="Ezra D."/>
            <person name="Gonzalez J."/>
            <person name="Henrissat B."/>
            <person name="Kuo A."/>
            <person name="Liang C."/>
            <person name="Lipzen A."/>
            <person name="Lutzoni F."/>
            <person name="Magnuson J."/>
            <person name="Mondo S."/>
            <person name="Nolan M."/>
            <person name="Ohm R."/>
            <person name="Pangilinan J."/>
            <person name="Park H.-J."/>
            <person name="Ramirez L."/>
            <person name="Alfaro M."/>
            <person name="Sun H."/>
            <person name="Tritt A."/>
            <person name="Yoshinaga Y."/>
            <person name="Zwiers L.-H."/>
            <person name="Turgeon B."/>
            <person name="Goodwin S."/>
            <person name="Spatafora J."/>
            <person name="Crous P."/>
            <person name="Grigoriev I."/>
        </authorList>
    </citation>
    <scope>NUCLEOTIDE SEQUENCE</scope>
    <source>
        <strain evidence="2">CBS 122681</strain>
    </source>
</reference>
<accession>A0A6A6T204</accession>
<protein>
    <submittedName>
        <fullName evidence="2">Uncharacterized protein</fullName>
    </submittedName>
</protein>
<sequence length="550" mass="62116">METSPWSIFTQTPISIATQPTFQTLVRTPLRQITNLTTIDATLSKSPARIFVSMSAIRMFSAHNISQKISRRSKSESKGYDEKPVLPSRPPYQSRFREEFDLVTAEYLDDFTRHGIDEPLRAYPLNSFRGLVMCVTSRLSGVVSSAKQRLVSKREASFADKVVLLPKRHDSEAKHQGKKLPSLLRGRHDSAVQVPESPDSCEYHPASWYLSQNKHSDYLEEYHTADWYLRGGRNAREWENDVYDPTWKDWETADWDGPVHLNASDSTLTVSDSTSVFADRRASSDTYSSLENPQPIRVQRIPLLETDWDVLSESVYSQDTDGQRVEVKSCSGSSQSEPTIGQVIPLAERKADWVSDDGDSDFSVHSSEPFMIPGVPIVESDADCRFCEPEEPDDCPLLFSGDDQACLARFAHAWDNPYVESIDQDLFADFDGAYGKVYPAPALDNTSRLRALAAEWLEGEEDEVEDDRDSPTFEAIQAEVGLLPPPPLPVKSLTRRRESWTPMPTPIHDEFVGMVDIDSSETYRISHYMTTARTRESWIPSYAYLSGSIN</sequence>
<dbReference type="Proteomes" id="UP000799324">
    <property type="component" value="Unassembled WGS sequence"/>
</dbReference>
<organism evidence="2 3">
    <name type="scientific">Lophiostoma macrostomum CBS 122681</name>
    <dbReference type="NCBI Taxonomy" id="1314788"/>
    <lineage>
        <taxon>Eukaryota</taxon>
        <taxon>Fungi</taxon>
        <taxon>Dikarya</taxon>
        <taxon>Ascomycota</taxon>
        <taxon>Pezizomycotina</taxon>
        <taxon>Dothideomycetes</taxon>
        <taxon>Pleosporomycetidae</taxon>
        <taxon>Pleosporales</taxon>
        <taxon>Lophiostomataceae</taxon>
        <taxon>Lophiostoma</taxon>
    </lineage>
</organism>
<evidence type="ECO:0000256" key="1">
    <source>
        <dbReference type="SAM" id="MobiDB-lite"/>
    </source>
</evidence>
<proteinExistence type="predicted"/>
<dbReference type="AlphaFoldDB" id="A0A6A6T204"/>
<name>A0A6A6T204_9PLEO</name>
<dbReference type="EMBL" id="MU004391">
    <property type="protein sequence ID" value="KAF2652923.1"/>
    <property type="molecule type" value="Genomic_DNA"/>
</dbReference>